<feature type="transmembrane region" description="Helical" evidence="1">
    <location>
        <begin position="325"/>
        <end position="345"/>
    </location>
</feature>
<proteinExistence type="predicted"/>
<dbReference type="Proteomes" id="UP000215914">
    <property type="component" value="Unassembled WGS sequence"/>
</dbReference>
<evidence type="ECO:0000313" key="2">
    <source>
        <dbReference type="EMBL" id="KAF5811269.1"/>
    </source>
</evidence>
<keyword evidence="1" id="KW-1133">Transmembrane helix</keyword>
<dbReference type="PANTHER" id="PTHR33491">
    <property type="entry name" value="OSJNBA0016N04.9 PROTEIN"/>
    <property type="match status" value="1"/>
</dbReference>
<keyword evidence="2" id="KW-0418">Kinase</keyword>
<protein>
    <submittedName>
        <fullName evidence="2">Wall-associated receptor kinase, galacturonan-binding domain-containing protein</fullName>
    </submittedName>
</protein>
<feature type="transmembrane region" description="Helical" evidence="1">
    <location>
        <begin position="21"/>
        <end position="38"/>
    </location>
</feature>
<evidence type="ECO:0000313" key="3">
    <source>
        <dbReference type="Proteomes" id="UP000215914"/>
    </source>
</evidence>
<keyword evidence="2" id="KW-0675">Receptor</keyword>
<dbReference type="GO" id="GO:0016301">
    <property type="term" value="F:kinase activity"/>
    <property type="evidence" value="ECO:0007669"/>
    <property type="project" value="UniProtKB-KW"/>
</dbReference>
<dbReference type="EMBL" id="MNCJ02000319">
    <property type="protein sequence ID" value="KAF5811269.1"/>
    <property type="molecule type" value="Genomic_DNA"/>
</dbReference>
<keyword evidence="2" id="KW-0808">Transferase</keyword>
<organism evidence="2 3">
    <name type="scientific">Helianthus annuus</name>
    <name type="common">Common sunflower</name>
    <dbReference type="NCBI Taxonomy" id="4232"/>
    <lineage>
        <taxon>Eukaryota</taxon>
        <taxon>Viridiplantae</taxon>
        <taxon>Streptophyta</taxon>
        <taxon>Embryophyta</taxon>
        <taxon>Tracheophyta</taxon>
        <taxon>Spermatophyta</taxon>
        <taxon>Magnoliopsida</taxon>
        <taxon>eudicotyledons</taxon>
        <taxon>Gunneridae</taxon>
        <taxon>Pentapetalae</taxon>
        <taxon>asterids</taxon>
        <taxon>campanulids</taxon>
        <taxon>Asterales</taxon>
        <taxon>Asteraceae</taxon>
        <taxon>Asteroideae</taxon>
        <taxon>Heliantheae alliance</taxon>
        <taxon>Heliantheae</taxon>
        <taxon>Helianthus</taxon>
    </lineage>
</organism>
<keyword evidence="3" id="KW-1185">Reference proteome</keyword>
<reference evidence="2" key="2">
    <citation type="submission" date="2020-06" db="EMBL/GenBank/DDBJ databases">
        <title>Helianthus annuus Genome sequencing and assembly Release 2.</title>
        <authorList>
            <person name="Gouzy J."/>
            <person name="Langlade N."/>
            <person name="Munos S."/>
        </authorList>
    </citation>
    <scope>NUCLEOTIDE SEQUENCE</scope>
    <source>
        <tissue evidence="2">Leaves</tissue>
    </source>
</reference>
<name>A0A9K3J9E4_HELAN</name>
<sequence length="367" mass="40798">MGLCYFKEILINQSIMKTPRMLPKLLMLVVVFVTSLLIRTRDPQASLAKAGCQEMCGNIISIPYPFGIGAGCYMLESFEASCIRSSHDHVPLWFANDHEFPILEFPQILVHVAHESTKSRCAEFEFTYGLDTPGQYFSLSHERNLYVAVGCNITAYFLVYPLSGAVCKSLCNEASPVIGSPTSCTGFNGCCHLSIPKNVTSYNIMIRHNTNSSLCSHAFVSENSAPIYFDERQLKFPLALNWVVGHTTCHQARKTGDNLCGRNNYCVDSTNGLEIIVVAEKVTKGSPTFPMDAKQSNHYCGEDETCVYTRGSYKCISPHHHKSNVLATLGIVIGLLTFGAIYLTYIKLDRIKRARIKTMFLLARNGS</sequence>
<reference evidence="2" key="1">
    <citation type="journal article" date="2017" name="Nature">
        <title>The sunflower genome provides insights into oil metabolism, flowering and Asterid evolution.</title>
        <authorList>
            <person name="Badouin H."/>
            <person name="Gouzy J."/>
            <person name="Grassa C.J."/>
            <person name="Murat F."/>
            <person name="Staton S.E."/>
            <person name="Cottret L."/>
            <person name="Lelandais-Briere C."/>
            <person name="Owens G.L."/>
            <person name="Carrere S."/>
            <person name="Mayjonade B."/>
            <person name="Legrand L."/>
            <person name="Gill N."/>
            <person name="Kane N.C."/>
            <person name="Bowers J.E."/>
            <person name="Hubner S."/>
            <person name="Bellec A."/>
            <person name="Berard A."/>
            <person name="Berges H."/>
            <person name="Blanchet N."/>
            <person name="Boniface M.C."/>
            <person name="Brunel D."/>
            <person name="Catrice O."/>
            <person name="Chaidir N."/>
            <person name="Claudel C."/>
            <person name="Donnadieu C."/>
            <person name="Faraut T."/>
            <person name="Fievet G."/>
            <person name="Helmstetter N."/>
            <person name="King M."/>
            <person name="Knapp S.J."/>
            <person name="Lai Z."/>
            <person name="Le Paslier M.C."/>
            <person name="Lippi Y."/>
            <person name="Lorenzon L."/>
            <person name="Mandel J.R."/>
            <person name="Marage G."/>
            <person name="Marchand G."/>
            <person name="Marquand E."/>
            <person name="Bret-Mestries E."/>
            <person name="Morien E."/>
            <person name="Nambeesan S."/>
            <person name="Nguyen T."/>
            <person name="Pegot-Espagnet P."/>
            <person name="Pouilly N."/>
            <person name="Raftis F."/>
            <person name="Sallet E."/>
            <person name="Schiex T."/>
            <person name="Thomas J."/>
            <person name="Vandecasteele C."/>
            <person name="Vares D."/>
            <person name="Vear F."/>
            <person name="Vautrin S."/>
            <person name="Crespi M."/>
            <person name="Mangin B."/>
            <person name="Burke J.M."/>
            <person name="Salse J."/>
            <person name="Munos S."/>
            <person name="Vincourt P."/>
            <person name="Rieseberg L.H."/>
            <person name="Langlade N.B."/>
        </authorList>
    </citation>
    <scope>NUCLEOTIDE SEQUENCE</scope>
    <source>
        <tissue evidence="2">Leaves</tissue>
    </source>
</reference>
<dbReference type="AlphaFoldDB" id="A0A9K3J9E4"/>
<keyword evidence="1" id="KW-0472">Membrane</keyword>
<comment type="caution">
    <text evidence="2">The sequence shown here is derived from an EMBL/GenBank/DDBJ whole genome shotgun (WGS) entry which is preliminary data.</text>
</comment>
<evidence type="ECO:0000256" key="1">
    <source>
        <dbReference type="SAM" id="Phobius"/>
    </source>
</evidence>
<gene>
    <name evidence="2" type="ORF">HanXRQr2_Chr04g0179511</name>
</gene>
<dbReference type="Gramene" id="mRNA:HanXRQr2_Chr04g0179511">
    <property type="protein sequence ID" value="mRNA:HanXRQr2_Chr04g0179511"/>
    <property type="gene ID" value="HanXRQr2_Chr04g0179511"/>
</dbReference>
<accession>A0A9K3J9E4</accession>
<keyword evidence="1" id="KW-0812">Transmembrane</keyword>